<accession>A0A644VBT5</accession>
<dbReference type="EC" id="1.-.-.-" evidence="2"/>
<protein>
    <submittedName>
        <fullName evidence="2">NADPH-Fe(3+) oxidoreductase subunit beta</fullName>
        <ecNumber evidence="2">1.-.-.-</ecNumber>
    </submittedName>
</protein>
<dbReference type="GO" id="GO:0016491">
    <property type="term" value="F:oxidoreductase activity"/>
    <property type="evidence" value="ECO:0007669"/>
    <property type="project" value="UniProtKB-KW"/>
</dbReference>
<dbReference type="PRINTS" id="PR00419">
    <property type="entry name" value="ADXRDTASE"/>
</dbReference>
<reference evidence="2" key="1">
    <citation type="submission" date="2019-08" db="EMBL/GenBank/DDBJ databases">
        <authorList>
            <person name="Kucharzyk K."/>
            <person name="Murdoch R.W."/>
            <person name="Higgins S."/>
            <person name="Loffler F."/>
        </authorList>
    </citation>
    <scope>NUCLEOTIDE SEQUENCE</scope>
</reference>
<dbReference type="EMBL" id="VSSQ01000260">
    <property type="protein sequence ID" value="MPL88575.1"/>
    <property type="molecule type" value="Genomic_DNA"/>
</dbReference>
<name>A0A644VBT5_9ZZZZ</name>
<dbReference type="SUPFAM" id="SSF51971">
    <property type="entry name" value="Nucleotide-binding domain"/>
    <property type="match status" value="2"/>
</dbReference>
<evidence type="ECO:0000259" key="1">
    <source>
        <dbReference type="Pfam" id="PF07992"/>
    </source>
</evidence>
<dbReference type="Pfam" id="PF07992">
    <property type="entry name" value="Pyr_redox_2"/>
    <property type="match status" value="1"/>
</dbReference>
<dbReference type="InterPro" id="IPR036188">
    <property type="entry name" value="FAD/NAD-bd_sf"/>
</dbReference>
<evidence type="ECO:0000313" key="2">
    <source>
        <dbReference type="EMBL" id="MPL88575.1"/>
    </source>
</evidence>
<comment type="caution">
    <text evidence="2">The sequence shown here is derived from an EMBL/GenBank/DDBJ whole genome shotgun (WGS) entry which is preliminary data.</text>
</comment>
<dbReference type="AlphaFoldDB" id="A0A644VBT5"/>
<feature type="domain" description="FAD/NAD(P)-binding" evidence="1">
    <location>
        <begin position="2"/>
        <end position="291"/>
    </location>
</feature>
<sequence>MGAGPAGLTAAFYLVRLGHAVTVYDAFPEAGGVLRYGIPQYRLPHAVLEKEIQLIKKLGVKFVFNTQFGKDIALDTLEKQYDAVYLAIGAWKETSLNISGDDAKGVFAGTDVLKMLAVDKQPALGQKVVIIGAGNVAIDAARSLWRLGKEVTIVYRREKCDMPANQAEIKESEAEQINFHFMSAPSVVLTDEKNRVRGLKIELMTCGGLDTSGRRKPIPTGKFDEIPCDSVIFAIGEQVDDDQLKENGINTLPGGRIVINHFTQQTSRNKIYAGGDAVTGPSTAAEAMGMARKAAEAIDAELMQEKRFHLLFRKFAYRNVVPANPKKTAKNVSYKLAVRDRIGNFHEVDCGYTGEQARNEVGRCLRCDVRL</sequence>
<dbReference type="PANTHER" id="PTHR42783:SF3">
    <property type="entry name" value="GLUTAMATE SYNTHASE [NADPH] SMALL CHAIN-RELATED"/>
    <property type="match status" value="1"/>
</dbReference>
<keyword evidence="2" id="KW-0560">Oxidoreductase</keyword>
<dbReference type="PANTHER" id="PTHR42783">
    <property type="entry name" value="GLUTAMATE SYNTHASE [NADPH] SMALL CHAIN"/>
    <property type="match status" value="1"/>
</dbReference>
<organism evidence="2">
    <name type="scientific">bioreactor metagenome</name>
    <dbReference type="NCBI Taxonomy" id="1076179"/>
    <lineage>
        <taxon>unclassified sequences</taxon>
        <taxon>metagenomes</taxon>
        <taxon>ecological metagenomes</taxon>
    </lineage>
</organism>
<dbReference type="InterPro" id="IPR023753">
    <property type="entry name" value="FAD/NAD-binding_dom"/>
</dbReference>
<dbReference type="Gene3D" id="3.50.50.60">
    <property type="entry name" value="FAD/NAD(P)-binding domain"/>
    <property type="match status" value="2"/>
</dbReference>
<proteinExistence type="predicted"/>
<gene>
    <name evidence="2" type="primary">sfrB_2</name>
    <name evidence="2" type="ORF">SDC9_34601</name>
</gene>